<evidence type="ECO:0000313" key="5">
    <source>
        <dbReference type="EMBL" id="RCN41237.1"/>
    </source>
</evidence>
<dbReference type="PANTHER" id="PTHR45080">
    <property type="entry name" value="CONTACTIN 5"/>
    <property type="match status" value="1"/>
</dbReference>
<keyword evidence="2" id="KW-1015">Disulfide bond</keyword>
<sequence length="247" mass="27562">MFQNGYRLNDTGVYINDKQQLHIEEAKAEDAGRYSCIAENKPGRAEKDLVVSILKPPLMETRFAPKEVQQSHQLTLQCPIDDPTVEFFWTKNGIPITTSDKVQISVRRDKLYLMDAEPSDSAQYACIARNEAGEDQSVFDTIVNVAPKILGPSFRSVDVILNQTVELTCDVDGTPAPTITWLLDGKALLQTENVQFVDNGRVLVLNHVQSEEEGRYTCKAENKAGKAEADTYVQVTGEFGAEWCVEM</sequence>
<dbReference type="Pfam" id="PF07679">
    <property type="entry name" value="I-set"/>
    <property type="match status" value="3"/>
</dbReference>
<dbReference type="Proteomes" id="UP000252519">
    <property type="component" value="Unassembled WGS sequence"/>
</dbReference>
<keyword evidence="1" id="KW-0732">Signal</keyword>
<feature type="domain" description="Ig-like" evidence="4">
    <location>
        <begin position="147"/>
        <end position="236"/>
    </location>
</feature>
<dbReference type="PANTHER" id="PTHR45080:SF8">
    <property type="entry name" value="IG-LIKE DOMAIN-CONTAINING PROTEIN"/>
    <property type="match status" value="1"/>
</dbReference>
<dbReference type="InterPro" id="IPR007110">
    <property type="entry name" value="Ig-like_dom"/>
</dbReference>
<dbReference type="InterPro" id="IPR013098">
    <property type="entry name" value="Ig_I-set"/>
</dbReference>
<name>A0A368GEK6_ANCCA</name>
<evidence type="ECO:0000313" key="6">
    <source>
        <dbReference type="Proteomes" id="UP000252519"/>
    </source>
</evidence>
<reference evidence="5 6" key="1">
    <citation type="submission" date="2014-10" db="EMBL/GenBank/DDBJ databases">
        <title>Draft genome of the hookworm Ancylostoma caninum.</title>
        <authorList>
            <person name="Mitreva M."/>
        </authorList>
    </citation>
    <scope>NUCLEOTIDE SEQUENCE [LARGE SCALE GENOMIC DNA]</scope>
    <source>
        <strain evidence="5 6">Baltimore</strain>
    </source>
</reference>
<dbReference type="SMART" id="SM00408">
    <property type="entry name" value="IGc2"/>
    <property type="match status" value="2"/>
</dbReference>
<keyword evidence="6" id="KW-1185">Reference proteome</keyword>
<dbReference type="EMBL" id="JOJR01000244">
    <property type="protein sequence ID" value="RCN41237.1"/>
    <property type="molecule type" value="Genomic_DNA"/>
</dbReference>
<dbReference type="OrthoDB" id="5985519at2759"/>
<dbReference type="Gene3D" id="2.60.40.10">
    <property type="entry name" value="Immunoglobulins"/>
    <property type="match status" value="3"/>
</dbReference>
<evidence type="ECO:0000256" key="3">
    <source>
        <dbReference type="ARBA" id="ARBA00023319"/>
    </source>
</evidence>
<dbReference type="InterPro" id="IPR003599">
    <property type="entry name" value="Ig_sub"/>
</dbReference>
<dbReference type="GO" id="GO:0005886">
    <property type="term" value="C:plasma membrane"/>
    <property type="evidence" value="ECO:0007669"/>
    <property type="project" value="TreeGrafter"/>
</dbReference>
<dbReference type="AlphaFoldDB" id="A0A368GEK6"/>
<evidence type="ECO:0000256" key="1">
    <source>
        <dbReference type="ARBA" id="ARBA00022729"/>
    </source>
</evidence>
<comment type="caution">
    <text evidence="5">The sequence shown here is derived from an EMBL/GenBank/DDBJ whole genome shotgun (WGS) entry which is preliminary data.</text>
</comment>
<dbReference type="FunFam" id="2.60.40.10:FF:000503">
    <property type="entry name" value="Hemicentin 1"/>
    <property type="match status" value="1"/>
</dbReference>
<proteinExistence type="predicted"/>
<keyword evidence="3" id="KW-0393">Immunoglobulin domain</keyword>
<organism evidence="5 6">
    <name type="scientific">Ancylostoma caninum</name>
    <name type="common">Dog hookworm</name>
    <dbReference type="NCBI Taxonomy" id="29170"/>
    <lineage>
        <taxon>Eukaryota</taxon>
        <taxon>Metazoa</taxon>
        <taxon>Ecdysozoa</taxon>
        <taxon>Nematoda</taxon>
        <taxon>Chromadorea</taxon>
        <taxon>Rhabditida</taxon>
        <taxon>Rhabditina</taxon>
        <taxon>Rhabditomorpha</taxon>
        <taxon>Strongyloidea</taxon>
        <taxon>Ancylostomatidae</taxon>
        <taxon>Ancylostomatinae</taxon>
        <taxon>Ancylostoma</taxon>
    </lineage>
</organism>
<evidence type="ECO:0000256" key="2">
    <source>
        <dbReference type="ARBA" id="ARBA00023157"/>
    </source>
</evidence>
<dbReference type="STRING" id="29170.A0A368GEK6"/>
<dbReference type="CDD" id="cd00096">
    <property type="entry name" value="Ig"/>
    <property type="match status" value="1"/>
</dbReference>
<gene>
    <name evidence="5" type="ORF">ANCCAN_12804</name>
</gene>
<dbReference type="InterPro" id="IPR036179">
    <property type="entry name" value="Ig-like_dom_sf"/>
</dbReference>
<dbReference type="PROSITE" id="PS50835">
    <property type="entry name" value="IG_LIKE"/>
    <property type="match status" value="2"/>
</dbReference>
<evidence type="ECO:0000259" key="4">
    <source>
        <dbReference type="PROSITE" id="PS50835"/>
    </source>
</evidence>
<feature type="domain" description="Ig-like" evidence="4">
    <location>
        <begin position="56"/>
        <end position="144"/>
    </location>
</feature>
<dbReference type="GO" id="GO:0007156">
    <property type="term" value="P:homophilic cell adhesion via plasma membrane adhesion molecules"/>
    <property type="evidence" value="ECO:0007669"/>
    <property type="project" value="TreeGrafter"/>
</dbReference>
<accession>A0A368GEK6</accession>
<dbReference type="InterPro" id="IPR050958">
    <property type="entry name" value="Cell_Adh-Cytoskel_Orgn"/>
</dbReference>
<protein>
    <submittedName>
        <fullName evidence="5">Immunoglobulin I-set domain protein</fullName>
    </submittedName>
</protein>
<dbReference type="SUPFAM" id="SSF48726">
    <property type="entry name" value="Immunoglobulin"/>
    <property type="match status" value="3"/>
</dbReference>
<dbReference type="InterPro" id="IPR013783">
    <property type="entry name" value="Ig-like_fold"/>
</dbReference>
<dbReference type="InterPro" id="IPR003598">
    <property type="entry name" value="Ig_sub2"/>
</dbReference>
<dbReference type="SMART" id="SM00409">
    <property type="entry name" value="IG"/>
    <property type="match status" value="2"/>
</dbReference>